<protein>
    <submittedName>
        <fullName evidence="1">Uncharacterized protein</fullName>
    </submittedName>
</protein>
<dbReference type="Proteomes" id="UP001186974">
    <property type="component" value="Unassembled WGS sequence"/>
</dbReference>
<reference evidence="1" key="1">
    <citation type="submission" date="2024-09" db="EMBL/GenBank/DDBJ databases">
        <title>Black Yeasts Isolated from many extreme environments.</title>
        <authorList>
            <person name="Coleine C."/>
            <person name="Stajich J.E."/>
            <person name="Selbmann L."/>
        </authorList>
    </citation>
    <scope>NUCLEOTIDE SEQUENCE</scope>
    <source>
        <strain evidence="1">CCFEE 5737</strain>
    </source>
</reference>
<feature type="non-terminal residue" evidence="1">
    <location>
        <position position="194"/>
    </location>
</feature>
<accession>A0ACC3DVM3</accession>
<comment type="caution">
    <text evidence="1">The sequence shown here is derived from an EMBL/GenBank/DDBJ whole genome shotgun (WGS) entry which is preliminary data.</text>
</comment>
<organism evidence="1 2">
    <name type="scientific">Coniosporium uncinatum</name>
    <dbReference type="NCBI Taxonomy" id="93489"/>
    <lineage>
        <taxon>Eukaryota</taxon>
        <taxon>Fungi</taxon>
        <taxon>Dikarya</taxon>
        <taxon>Ascomycota</taxon>
        <taxon>Pezizomycotina</taxon>
        <taxon>Dothideomycetes</taxon>
        <taxon>Dothideomycetes incertae sedis</taxon>
        <taxon>Coniosporium</taxon>
    </lineage>
</organism>
<sequence>MNEKSVTVGGVRNSSSEDNVPSYGNDEWGDTHNDQRDMMRLGKKQEFKRNFSFLSTLGFVSIYMATWEFVLVSLSVGFYNGGFGGLFWTFIGTVCCYATIVASLAEMESMAPTSGGQYHWVSEFAPERYQKILSYMAGWMSTLGWLASNASAGFVVTTIIQSGIEITQPDFVFSNWSYTLIMFGFIFITIFINT</sequence>
<name>A0ACC3DVM3_9PEZI</name>
<gene>
    <name evidence="1" type="ORF">LTS18_014702</name>
</gene>
<proteinExistence type="predicted"/>
<evidence type="ECO:0000313" key="2">
    <source>
        <dbReference type="Proteomes" id="UP001186974"/>
    </source>
</evidence>
<keyword evidence="2" id="KW-1185">Reference proteome</keyword>
<dbReference type="EMBL" id="JAWDJW010000476">
    <property type="protein sequence ID" value="KAK3080621.1"/>
    <property type="molecule type" value="Genomic_DNA"/>
</dbReference>
<evidence type="ECO:0000313" key="1">
    <source>
        <dbReference type="EMBL" id="KAK3080621.1"/>
    </source>
</evidence>